<evidence type="ECO:0000313" key="1">
    <source>
        <dbReference type="EMBL" id="GAH22339.1"/>
    </source>
</evidence>
<dbReference type="AlphaFoldDB" id="X1EYT7"/>
<reference evidence="1" key="1">
    <citation type="journal article" date="2014" name="Front. Microbiol.">
        <title>High frequency of phylogenetically diverse reductive dehalogenase-homologous genes in deep subseafloor sedimentary metagenomes.</title>
        <authorList>
            <person name="Kawai M."/>
            <person name="Futagami T."/>
            <person name="Toyoda A."/>
            <person name="Takaki Y."/>
            <person name="Nishi S."/>
            <person name="Hori S."/>
            <person name="Arai W."/>
            <person name="Tsubouchi T."/>
            <person name="Morono Y."/>
            <person name="Uchiyama I."/>
            <person name="Ito T."/>
            <person name="Fujiyama A."/>
            <person name="Inagaki F."/>
            <person name="Takami H."/>
        </authorList>
    </citation>
    <scope>NUCLEOTIDE SEQUENCE</scope>
    <source>
        <strain evidence="1">Expedition CK06-06</strain>
    </source>
</reference>
<feature type="non-terminal residue" evidence="1">
    <location>
        <position position="41"/>
    </location>
</feature>
<dbReference type="EMBL" id="BART01039663">
    <property type="protein sequence ID" value="GAH22339.1"/>
    <property type="molecule type" value="Genomic_DNA"/>
</dbReference>
<comment type="caution">
    <text evidence="1">The sequence shown here is derived from an EMBL/GenBank/DDBJ whole genome shotgun (WGS) entry which is preliminary data.</text>
</comment>
<sequence>MTAYRESDYVVGELRVDAGRVDIGADEYSDFIKTWAFAGDD</sequence>
<gene>
    <name evidence="1" type="ORF">S01H4_65049</name>
</gene>
<protein>
    <submittedName>
        <fullName evidence="1">Uncharacterized protein</fullName>
    </submittedName>
</protein>
<organism evidence="1">
    <name type="scientific">marine sediment metagenome</name>
    <dbReference type="NCBI Taxonomy" id="412755"/>
    <lineage>
        <taxon>unclassified sequences</taxon>
        <taxon>metagenomes</taxon>
        <taxon>ecological metagenomes</taxon>
    </lineage>
</organism>
<accession>X1EYT7</accession>
<proteinExistence type="predicted"/>
<name>X1EYT7_9ZZZZ</name>